<keyword evidence="2" id="KW-1185">Reference proteome</keyword>
<evidence type="ECO:0000313" key="2">
    <source>
        <dbReference type="Proteomes" id="UP000265520"/>
    </source>
</evidence>
<dbReference type="AlphaFoldDB" id="A0A392QN54"/>
<sequence length="75" mass="8459">GVRTGVGTLCNASVHCVPEFHKGLNERRGKVLQPEAWLRSWLACHGHARKNRRPRRALMCSPRLCLAGHDRGTLY</sequence>
<evidence type="ECO:0000313" key="1">
    <source>
        <dbReference type="EMBL" id="MCI25292.1"/>
    </source>
</evidence>
<dbReference type="EMBL" id="LXQA010146377">
    <property type="protein sequence ID" value="MCI25292.1"/>
    <property type="molecule type" value="Genomic_DNA"/>
</dbReference>
<protein>
    <submittedName>
        <fullName evidence="1">Uncharacterized protein</fullName>
    </submittedName>
</protein>
<feature type="non-terminal residue" evidence="1">
    <location>
        <position position="1"/>
    </location>
</feature>
<proteinExistence type="predicted"/>
<organism evidence="1 2">
    <name type="scientific">Trifolium medium</name>
    <dbReference type="NCBI Taxonomy" id="97028"/>
    <lineage>
        <taxon>Eukaryota</taxon>
        <taxon>Viridiplantae</taxon>
        <taxon>Streptophyta</taxon>
        <taxon>Embryophyta</taxon>
        <taxon>Tracheophyta</taxon>
        <taxon>Spermatophyta</taxon>
        <taxon>Magnoliopsida</taxon>
        <taxon>eudicotyledons</taxon>
        <taxon>Gunneridae</taxon>
        <taxon>Pentapetalae</taxon>
        <taxon>rosids</taxon>
        <taxon>fabids</taxon>
        <taxon>Fabales</taxon>
        <taxon>Fabaceae</taxon>
        <taxon>Papilionoideae</taxon>
        <taxon>50 kb inversion clade</taxon>
        <taxon>NPAAA clade</taxon>
        <taxon>Hologalegina</taxon>
        <taxon>IRL clade</taxon>
        <taxon>Trifolieae</taxon>
        <taxon>Trifolium</taxon>
    </lineage>
</organism>
<name>A0A392QN54_9FABA</name>
<accession>A0A392QN54</accession>
<dbReference type="Proteomes" id="UP000265520">
    <property type="component" value="Unassembled WGS sequence"/>
</dbReference>
<comment type="caution">
    <text evidence="1">The sequence shown here is derived from an EMBL/GenBank/DDBJ whole genome shotgun (WGS) entry which is preliminary data.</text>
</comment>
<reference evidence="1 2" key="1">
    <citation type="journal article" date="2018" name="Front. Plant Sci.">
        <title>Red Clover (Trifolium pratense) and Zigzag Clover (T. medium) - A Picture of Genomic Similarities and Differences.</title>
        <authorList>
            <person name="Dluhosova J."/>
            <person name="Istvanek J."/>
            <person name="Nedelnik J."/>
            <person name="Repkova J."/>
        </authorList>
    </citation>
    <scope>NUCLEOTIDE SEQUENCE [LARGE SCALE GENOMIC DNA]</scope>
    <source>
        <strain evidence="2">cv. 10/8</strain>
        <tissue evidence="1">Leaf</tissue>
    </source>
</reference>